<keyword evidence="4" id="KW-1185">Reference proteome</keyword>
<accession>A0AAD8PXC0</accession>
<protein>
    <submittedName>
        <fullName evidence="3">C2H2 type zinc-finger-domain-containing protein</fullName>
    </submittedName>
</protein>
<dbReference type="AlphaFoldDB" id="A0AAD8PXC0"/>
<organism evidence="3 4">
    <name type="scientific">Colletotrichum navitas</name>
    <dbReference type="NCBI Taxonomy" id="681940"/>
    <lineage>
        <taxon>Eukaryota</taxon>
        <taxon>Fungi</taxon>
        <taxon>Dikarya</taxon>
        <taxon>Ascomycota</taxon>
        <taxon>Pezizomycotina</taxon>
        <taxon>Sordariomycetes</taxon>
        <taxon>Hypocreomycetidae</taxon>
        <taxon>Glomerellales</taxon>
        <taxon>Glomerellaceae</taxon>
        <taxon>Colletotrichum</taxon>
        <taxon>Colletotrichum graminicola species complex</taxon>
    </lineage>
</organism>
<dbReference type="Pfam" id="PF12756">
    <property type="entry name" value="zf-C2H2_2"/>
    <property type="match status" value="1"/>
</dbReference>
<evidence type="ECO:0000256" key="1">
    <source>
        <dbReference type="SAM" id="MobiDB-lite"/>
    </source>
</evidence>
<keyword evidence="3" id="KW-0479">Metal-binding</keyword>
<dbReference type="InterPro" id="IPR041661">
    <property type="entry name" value="ZN622/Rei1/Reh1_Znf-C2H2"/>
</dbReference>
<sequence>MSFLPSSGTVSMETASRGLTDTPEPVMPPFTSGQCLFCPKFSPDFTNSVIHMQKSHGLFVPSQQHLVVDPETLFKYLHLIVFGYRECLQCGRQRATVQAIQQHMTSKGHCKFDISEQDSEFTEFYDFSGPKNDIENGGKGNGQEEIQKESSAGLNRKSLLVDEDSLLLPSGRIASKKFSVKPAPPFSRFLRQSRELSSQPRHALVKPDTDKGSSKVQLNPGMRNIQPLLKREERNRADASYHKANMQAKDRRTLMHLSPSQQRSMITTQHRCEEKTQIKEGRKQTRLDQKGNKNLYAYWATETPVYQCG</sequence>
<dbReference type="InterPro" id="IPR040025">
    <property type="entry name" value="Znf622/Rei1/Reh1"/>
</dbReference>
<feature type="domain" description="ZN622/Rei1/Reh1 zinc finger C2H2-type" evidence="2">
    <location>
        <begin position="34"/>
        <end position="128"/>
    </location>
</feature>
<dbReference type="PANTHER" id="PTHR13182">
    <property type="entry name" value="ZINC FINGER PROTEIN 622"/>
    <property type="match status" value="1"/>
</dbReference>
<feature type="region of interest" description="Disordered" evidence="1">
    <location>
        <begin position="193"/>
        <end position="220"/>
    </location>
</feature>
<dbReference type="RefSeq" id="XP_060412883.1">
    <property type="nucleotide sequence ID" value="XM_060554996.1"/>
</dbReference>
<feature type="compositionally biased region" description="Polar residues" evidence="1">
    <location>
        <begin position="1"/>
        <end position="19"/>
    </location>
</feature>
<feature type="region of interest" description="Disordered" evidence="1">
    <location>
        <begin position="1"/>
        <end position="23"/>
    </location>
</feature>
<evidence type="ECO:0000313" key="3">
    <source>
        <dbReference type="EMBL" id="KAK1585900.1"/>
    </source>
</evidence>
<reference evidence="3" key="1">
    <citation type="submission" date="2021-06" db="EMBL/GenBank/DDBJ databases">
        <title>Comparative genomics, transcriptomics and evolutionary studies reveal genomic signatures of adaptation to plant cell wall in hemibiotrophic fungi.</title>
        <authorList>
            <consortium name="DOE Joint Genome Institute"/>
            <person name="Baroncelli R."/>
            <person name="Diaz J.F."/>
            <person name="Benocci T."/>
            <person name="Peng M."/>
            <person name="Battaglia E."/>
            <person name="Haridas S."/>
            <person name="Andreopoulos W."/>
            <person name="Labutti K."/>
            <person name="Pangilinan J."/>
            <person name="Floch G.L."/>
            <person name="Makela M.R."/>
            <person name="Henrissat B."/>
            <person name="Grigoriev I.V."/>
            <person name="Crouch J.A."/>
            <person name="De Vries R.P."/>
            <person name="Sukno S.A."/>
            <person name="Thon M.R."/>
        </authorList>
    </citation>
    <scope>NUCLEOTIDE SEQUENCE</scope>
    <source>
        <strain evidence="3">CBS 125086</strain>
    </source>
</reference>
<dbReference type="PANTHER" id="PTHR13182:SF8">
    <property type="entry name" value="CYTOPLASMIC 60S SUBUNIT BIOGENESIS FACTOR ZNF622"/>
    <property type="match status" value="1"/>
</dbReference>
<proteinExistence type="predicted"/>
<dbReference type="GO" id="GO:0008270">
    <property type="term" value="F:zinc ion binding"/>
    <property type="evidence" value="ECO:0007669"/>
    <property type="project" value="UniProtKB-KW"/>
</dbReference>
<dbReference type="EMBL" id="JAHLJV010000040">
    <property type="protein sequence ID" value="KAK1585900.1"/>
    <property type="molecule type" value="Genomic_DNA"/>
</dbReference>
<dbReference type="GeneID" id="85439236"/>
<dbReference type="Proteomes" id="UP001230504">
    <property type="component" value="Unassembled WGS sequence"/>
</dbReference>
<keyword evidence="3" id="KW-0862">Zinc</keyword>
<dbReference type="GO" id="GO:0030687">
    <property type="term" value="C:preribosome, large subunit precursor"/>
    <property type="evidence" value="ECO:0007669"/>
    <property type="project" value="TreeGrafter"/>
</dbReference>
<dbReference type="GO" id="GO:0042273">
    <property type="term" value="P:ribosomal large subunit biogenesis"/>
    <property type="evidence" value="ECO:0007669"/>
    <property type="project" value="TreeGrafter"/>
</dbReference>
<keyword evidence="3" id="KW-0863">Zinc-finger</keyword>
<name>A0AAD8PXC0_9PEZI</name>
<comment type="caution">
    <text evidence="3">The sequence shown here is derived from an EMBL/GenBank/DDBJ whole genome shotgun (WGS) entry which is preliminary data.</text>
</comment>
<evidence type="ECO:0000313" key="4">
    <source>
        <dbReference type="Proteomes" id="UP001230504"/>
    </source>
</evidence>
<gene>
    <name evidence="3" type="ORF">LY79DRAFT_518057</name>
</gene>
<feature type="region of interest" description="Disordered" evidence="1">
    <location>
        <begin position="132"/>
        <end position="153"/>
    </location>
</feature>
<evidence type="ECO:0000259" key="2">
    <source>
        <dbReference type="Pfam" id="PF12756"/>
    </source>
</evidence>